<dbReference type="Proteomes" id="UP000586454">
    <property type="component" value="Unassembled WGS sequence"/>
</dbReference>
<proteinExistence type="predicted"/>
<dbReference type="GO" id="GO:0042578">
    <property type="term" value="F:phosphoric ester hydrolase activity"/>
    <property type="evidence" value="ECO:0007669"/>
    <property type="project" value="TreeGrafter"/>
</dbReference>
<accession>A0A6V6Y4L9</accession>
<evidence type="ECO:0000259" key="1">
    <source>
        <dbReference type="SMART" id="SM00481"/>
    </source>
</evidence>
<sequence length="239" mass="26755">MQLHMDLHTHTIASGHAYSTLRENINVAKEKGLTIFGTSDHAKAMPGVYSNSTFGNYRGIPRYIDGICVLCGVEANILNEDGDIDIDLSRGRVDYAIVSLHRQCYSSKTAEENTQAIIKACDHPLVKIVGHPDDARFPLDYDQLSDFIVERDLFCEVNNSSLKVNGPRLGARENLKVLLQLGKEKNMKVIVGSDAHMDVEVGNFDLARALLEEMDYPEELIVNTWRDEDILSAFTLMEK</sequence>
<protein>
    <submittedName>
        <fullName evidence="2">Putative hydrolase</fullName>
    </submittedName>
</protein>
<dbReference type="PANTHER" id="PTHR36928:SF1">
    <property type="entry name" value="PHOSPHATASE YCDX-RELATED"/>
    <property type="match status" value="1"/>
</dbReference>
<dbReference type="EMBL" id="CAIJCS010000019">
    <property type="protein sequence ID" value="CAC9932272.1"/>
    <property type="molecule type" value="Genomic_DNA"/>
</dbReference>
<keyword evidence="3" id="KW-1185">Reference proteome</keyword>
<dbReference type="RefSeq" id="WP_180500236.1">
    <property type="nucleotide sequence ID" value="NZ_CAIJCS010000019.1"/>
</dbReference>
<dbReference type="CDD" id="cd07437">
    <property type="entry name" value="PHP_HisPPase_Ycdx_like"/>
    <property type="match status" value="1"/>
</dbReference>
<feature type="domain" description="Polymerase/histidinol phosphatase N-terminal" evidence="1">
    <location>
        <begin position="5"/>
        <end position="79"/>
    </location>
</feature>
<dbReference type="GO" id="GO:0005829">
    <property type="term" value="C:cytosol"/>
    <property type="evidence" value="ECO:0007669"/>
    <property type="project" value="TreeGrafter"/>
</dbReference>
<dbReference type="GO" id="GO:0008270">
    <property type="term" value="F:zinc ion binding"/>
    <property type="evidence" value="ECO:0007669"/>
    <property type="project" value="TreeGrafter"/>
</dbReference>
<dbReference type="PANTHER" id="PTHR36928">
    <property type="entry name" value="PHOSPHATASE YCDX-RELATED"/>
    <property type="match status" value="1"/>
</dbReference>
<dbReference type="InterPro" id="IPR016195">
    <property type="entry name" value="Pol/histidinol_Pase-like"/>
</dbReference>
<comment type="caution">
    <text evidence="2">The sequence shown here is derived from an EMBL/GenBank/DDBJ whole genome shotgun (WGS) entry which is preliminary data.</text>
</comment>
<reference evidence="2 3" key="1">
    <citation type="submission" date="2020-06" db="EMBL/GenBank/DDBJ databases">
        <authorList>
            <person name="Criscuolo A."/>
        </authorList>
    </citation>
    <scope>NUCLEOTIDE SEQUENCE [LARGE SCALE GENOMIC DNA]</scope>
    <source>
        <strain evidence="2">1804121828</strain>
    </source>
</reference>
<dbReference type="SMART" id="SM00481">
    <property type="entry name" value="POLIIIAc"/>
    <property type="match status" value="1"/>
</dbReference>
<evidence type="ECO:0000313" key="3">
    <source>
        <dbReference type="Proteomes" id="UP000586454"/>
    </source>
</evidence>
<name>A0A6V6Y4L9_9FIRM</name>
<keyword evidence="2" id="KW-0378">Hydrolase</keyword>
<dbReference type="SUPFAM" id="SSF89550">
    <property type="entry name" value="PHP domain-like"/>
    <property type="match status" value="1"/>
</dbReference>
<dbReference type="Gene3D" id="3.20.20.140">
    <property type="entry name" value="Metal-dependent hydrolases"/>
    <property type="match status" value="1"/>
</dbReference>
<dbReference type="InterPro" id="IPR004013">
    <property type="entry name" value="PHP_dom"/>
</dbReference>
<dbReference type="InterPro" id="IPR003141">
    <property type="entry name" value="Pol/His_phosphatase_N"/>
</dbReference>
<dbReference type="InterPro" id="IPR050243">
    <property type="entry name" value="PHP_phosphatase"/>
</dbReference>
<evidence type="ECO:0000313" key="2">
    <source>
        <dbReference type="EMBL" id="CAC9932272.1"/>
    </source>
</evidence>
<dbReference type="AlphaFoldDB" id="A0A6V6Y4L9"/>
<organism evidence="2 3">
    <name type="scientific">Aedoeadaptatus nemausensis</name>
    <dbReference type="NCBI Taxonomy" id="2582829"/>
    <lineage>
        <taxon>Bacteria</taxon>
        <taxon>Bacillati</taxon>
        <taxon>Bacillota</taxon>
        <taxon>Tissierellia</taxon>
        <taxon>Tissierellales</taxon>
        <taxon>Peptoniphilaceae</taxon>
        <taxon>Aedoeadaptatus</taxon>
    </lineage>
</organism>
<gene>
    <name evidence="2" type="ORF">PEPNEM18_01198</name>
</gene>
<dbReference type="Pfam" id="PF02811">
    <property type="entry name" value="PHP"/>
    <property type="match status" value="1"/>
</dbReference>